<dbReference type="Proteomes" id="UP000464178">
    <property type="component" value="Chromosome"/>
</dbReference>
<accession>A0A6P2D2K3</accession>
<dbReference type="NCBIfam" id="TIGR00969">
    <property type="entry name" value="3a0106s02"/>
    <property type="match status" value="1"/>
</dbReference>
<comment type="subunit">
    <text evidence="2">The complex is composed of two ATP-binding proteins (CysA), two transmembrane proteins (CysT and CysW) and a solute-binding protein (CysP).</text>
</comment>
<dbReference type="InterPro" id="IPR000515">
    <property type="entry name" value="MetI-like"/>
</dbReference>
<dbReference type="InterPro" id="IPR005667">
    <property type="entry name" value="Sulph_transpt2"/>
</dbReference>
<keyword evidence="4 9" id="KW-0812">Transmembrane</keyword>
<sequence>MAQANPRILPGYRLSISFTLVYLSVLVIIPLGACVVTATQLSWEQFRAAVWTERARAAYALTFGASLAAALISAVLGLLIAWVLVRYEFPGRRIFDALVDLPFALPTAVAGLVFSNLYVANGWLGQFLVPLGIEGSYSRLAVVLVLTFIGFPFVVRTLQPVLGALDAEAEEAAALLGASRWQTFRRVTFPALLPGLLTGFALAFARGLGEYGSVVFVSGNMPLKTEIAAFLIVSRLEEGRPNSYREATAIATVLLAASFLMLVFINRLEARSRKWSG</sequence>
<dbReference type="PROSITE" id="PS50928">
    <property type="entry name" value="ABC_TM1"/>
    <property type="match status" value="1"/>
</dbReference>
<feature type="domain" description="ABC transmembrane type-1" evidence="10">
    <location>
        <begin position="59"/>
        <end position="265"/>
    </location>
</feature>
<evidence type="ECO:0000256" key="4">
    <source>
        <dbReference type="ARBA" id="ARBA00022692"/>
    </source>
</evidence>
<dbReference type="FunFam" id="1.10.3720.10:FF:000004">
    <property type="entry name" value="Sulfate transport system permease protein CysT"/>
    <property type="match status" value="1"/>
</dbReference>
<proteinExistence type="inferred from homology"/>
<evidence type="ECO:0000256" key="5">
    <source>
        <dbReference type="ARBA" id="ARBA00022989"/>
    </source>
</evidence>
<evidence type="ECO:0000313" key="11">
    <source>
        <dbReference type="EMBL" id="VTR95558.1"/>
    </source>
</evidence>
<dbReference type="CDD" id="cd06261">
    <property type="entry name" value="TM_PBP2"/>
    <property type="match status" value="1"/>
</dbReference>
<protein>
    <recommendedName>
        <fullName evidence="9">Sulfate transport system permease protein CysT</fullName>
    </recommendedName>
</protein>
<dbReference type="KEGG" id="gms:SOIL9_21560"/>
<keyword evidence="5 9" id="KW-1133">Transmembrane helix</keyword>
<feature type="transmembrane region" description="Helical" evidence="9">
    <location>
        <begin position="247"/>
        <end position="265"/>
    </location>
</feature>
<organism evidence="11 12">
    <name type="scientific">Gemmata massiliana</name>
    <dbReference type="NCBI Taxonomy" id="1210884"/>
    <lineage>
        <taxon>Bacteria</taxon>
        <taxon>Pseudomonadati</taxon>
        <taxon>Planctomycetota</taxon>
        <taxon>Planctomycetia</taxon>
        <taxon>Gemmatales</taxon>
        <taxon>Gemmataceae</taxon>
        <taxon>Gemmata</taxon>
    </lineage>
</organism>
<dbReference type="SUPFAM" id="SSF161098">
    <property type="entry name" value="MetI-like"/>
    <property type="match status" value="1"/>
</dbReference>
<evidence type="ECO:0000256" key="8">
    <source>
        <dbReference type="ARBA" id="ARBA00025323"/>
    </source>
</evidence>
<feature type="transmembrane region" description="Helical" evidence="9">
    <location>
        <begin position="187"/>
        <end position="205"/>
    </location>
</feature>
<evidence type="ECO:0000256" key="2">
    <source>
        <dbReference type="ARBA" id="ARBA00011779"/>
    </source>
</evidence>
<dbReference type="PANTHER" id="PTHR30406:SF8">
    <property type="entry name" value="SULFATE TRANSPORT SYSTEM PERMEASE PROTEIN CYST"/>
    <property type="match status" value="1"/>
</dbReference>
<dbReference type="InterPro" id="IPR011865">
    <property type="entry name" value="CysT_permease"/>
</dbReference>
<keyword evidence="12" id="KW-1185">Reference proteome</keyword>
<keyword evidence="6 9" id="KW-0764">Sulfate transport</keyword>
<dbReference type="PANTHER" id="PTHR30406">
    <property type="entry name" value="SULFATE TRANSPORT SYSTEM PERMEASE PROTEIN"/>
    <property type="match status" value="1"/>
</dbReference>
<gene>
    <name evidence="11" type="ORF">SOIL9_21560</name>
</gene>
<dbReference type="GO" id="GO:0005886">
    <property type="term" value="C:plasma membrane"/>
    <property type="evidence" value="ECO:0007669"/>
    <property type="project" value="UniProtKB-SubCell"/>
</dbReference>
<keyword evidence="3 9" id="KW-0813">Transport</keyword>
<dbReference type="GO" id="GO:0015419">
    <property type="term" value="F:ABC-type sulfate transporter activity"/>
    <property type="evidence" value="ECO:0007669"/>
    <property type="project" value="UniProtKB-UniRule"/>
</dbReference>
<dbReference type="Pfam" id="PF00528">
    <property type="entry name" value="BPD_transp_1"/>
    <property type="match status" value="1"/>
</dbReference>
<feature type="transmembrane region" description="Helical" evidence="9">
    <location>
        <begin position="12"/>
        <end position="38"/>
    </location>
</feature>
<comment type="caution">
    <text evidence="9">Lacks conserved residue(s) required for the propagation of feature annotation.</text>
</comment>
<evidence type="ECO:0000256" key="7">
    <source>
        <dbReference type="ARBA" id="ARBA00023136"/>
    </source>
</evidence>
<comment type="function">
    <text evidence="8">Part of the ABC transporter complex CysAWTP (TC 3.A.1.6.1) involved in sulfate/thiosulfate import. Probably responsible for the translocation of the substrate across the membrane.</text>
</comment>
<evidence type="ECO:0000256" key="9">
    <source>
        <dbReference type="RuleBase" id="RU366001"/>
    </source>
</evidence>
<dbReference type="NCBIfam" id="TIGR02139">
    <property type="entry name" value="permease_CysT"/>
    <property type="match status" value="1"/>
</dbReference>
<feature type="transmembrane region" description="Helical" evidence="9">
    <location>
        <begin position="97"/>
        <end position="117"/>
    </location>
</feature>
<dbReference type="RefSeq" id="WP_162669959.1">
    <property type="nucleotide sequence ID" value="NZ_LR593886.1"/>
</dbReference>
<evidence type="ECO:0000256" key="1">
    <source>
        <dbReference type="ARBA" id="ARBA00004651"/>
    </source>
</evidence>
<comment type="subcellular location">
    <subcellularLocation>
        <location evidence="1">Cell membrane</location>
        <topology evidence="1">Multi-pass membrane protein</topology>
    </subcellularLocation>
</comment>
<feature type="transmembrane region" description="Helical" evidence="9">
    <location>
        <begin position="137"/>
        <end position="155"/>
    </location>
</feature>
<dbReference type="EMBL" id="LR593886">
    <property type="protein sequence ID" value="VTR95558.1"/>
    <property type="molecule type" value="Genomic_DNA"/>
</dbReference>
<dbReference type="AlphaFoldDB" id="A0A6P2D2K3"/>
<dbReference type="InterPro" id="IPR035906">
    <property type="entry name" value="MetI-like_sf"/>
</dbReference>
<evidence type="ECO:0000256" key="6">
    <source>
        <dbReference type="ARBA" id="ARBA00023032"/>
    </source>
</evidence>
<reference evidence="11 12" key="1">
    <citation type="submission" date="2019-05" db="EMBL/GenBank/DDBJ databases">
        <authorList>
            <consortium name="Science for Life Laboratories"/>
        </authorList>
    </citation>
    <scope>NUCLEOTIDE SEQUENCE [LARGE SCALE GENOMIC DNA]</scope>
    <source>
        <strain evidence="11">Soil9</strain>
    </source>
</reference>
<evidence type="ECO:0000259" key="10">
    <source>
        <dbReference type="PROSITE" id="PS50928"/>
    </source>
</evidence>
<name>A0A6P2D2K3_9BACT</name>
<evidence type="ECO:0000313" key="12">
    <source>
        <dbReference type="Proteomes" id="UP000464178"/>
    </source>
</evidence>
<keyword evidence="7 9" id="KW-0472">Membrane</keyword>
<dbReference type="Gene3D" id="1.10.3720.10">
    <property type="entry name" value="MetI-like"/>
    <property type="match status" value="1"/>
</dbReference>
<evidence type="ECO:0000256" key="3">
    <source>
        <dbReference type="ARBA" id="ARBA00022448"/>
    </source>
</evidence>
<feature type="transmembrane region" description="Helical" evidence="9">
    <location>
        <begin position="58"/>
        <end position="85"/>
    </location>
</feature>
<comment type="similarity">
    <text evidence="9">Belongs to the binding-protein-dependent transport system permease family. CysTW subfamily.</text>
</comment>
<comment type="function">
    <text evidence="9">Part of the ABC transporter complex (TC 3.A.1.6.1) involved in sulfate/thiosulfate import.</text>
</comment>